<evidence type="ECO:0000259" key="1">
    <source>
        <dbReference type="Pfam" id="PF13417"/>
    </source>
</evidence>
<dbReference type="SUPFAM" id="SSF47616">
    <property type="entry name" value="GST C-terminal domain-like"/>
    <property type="match status" value="1"/>
</dbReference>
<accession>A0AAD4Q0Q6</accession>
<dbReference type="InterPro" id="IPR004045">
    <property type="entry name" value="Glutathione_S-Trfase_N"/>
</dbReference>
<dbReference type="RefSeq" id="XP_046072217.1">
    <property type="nucleotide sequence ID" value="XM_046220417.1"/>
</dbReference>
<comment type="caution">
    <text evidence="3">The sequence shown here is derived from an EMBL/GenBank/DDBJ whole genome shotgun (WGS) entry which is preliminary data.</text>
</comment>
<keyword evidence="4" id="KW-1185">Reference proteome</keyword>
<evidence type="ECO:0000259" key="2">
    <source>
        <dbReference type="Pfam" id="PF25907"/>
    </source>
</evidence>
<dbReference type="SUPFAM" id="SSF52833">
    <property type="entry name" value="Thioredoxin-like"/>
    <property type="match status" value="1"/>
</dbReference>
<reference evidence="3" key="1">
    <citation type="submission" date="2021-12" db="EMBL/GenBank/DDBJ databases">
        <title>Convergent genome expansion in fungi linked to evolution of root-endophyte symbiosis.</title>
        <authorList>
            <consortium name="DOE Joint Genome Institute"/>
            <person name="Ke Y.-H."/>
            <person name="Bonito G."/>
            <person name="Liao H.-L."/>
            <person name="Looney B."/>
            <person name="Rojas-Flechas A."/>
            <person name="Nash J."/>
            <person name="Hameed K."/>
            <person name="Schadt C."/>
            <person name="Martin F."/>
            <person name="Crous P.W."/>
            <person name="Miettinen O."/>
            <person name="Magnuson J.K."/>
            <person name="Labbe J."/>
            <person name="Jacobson D."/>
            <person name="Doktycz M.J."/>
            <person name="Veneault-Fourrey C."/>
            <person name="Kuo A."/>
            <person name="Mondo S."/>
            <person name="Calhoun S."/>
            <person name="Riley R."/>
            <person name="Ohm R."/>
            <person name="LaButti K."/>
            <person name="Andreopoulos B."/>
            <person name="Pangilinan J."/>
            <person name="Nolan M."/>
            <person name="Tritt A."/>
            <person name="Clum A."/>
            <person name="Lipzen A."/>
            <person name="Daum C."/>
            <person name="Barry K."/>
            <person name="Grigoriev I.V."/>
            <person name="Vilgalys R."/>
        </authorList>
    </citation>
    <scope>NUCLEOTIDE SEQUENCE</scope>
    <source>
        <strain evidence="3">PMI_201</strain>
    </source>
</reference>
<dbReference type="InterPro" id="IPR058268">
    <property type="entry name" value="DUF7962"/>
</dbReference>
<dbReference type="EMBL" id="JAJTJA010000006">
    <property type="protein sequence ID" value="KAH8697516.1"/>
    <property type="molecule type" value="Genomic_DNA"/>
</dbReference>
<dbReference type="GeneID" id="70250704"/>
<dbReference type="Pfam" id="PF25907">
    <property type="entry name" value="DUF7962"/>
    <property type="match status" value="1"/>
</dbReference>
<dbReference type="Gene3D" id="3.40.30.110">
    <property type="match status" value="2"/>
</dbReference>
<dbReference type="Proteomes" id="UP001201262">
    <property type="component" value="Unassembled WGS sequence"/>
</dbReference>
<dbReference type="InterPro" id="IPR036282">
    <property type="entry name" value="Glutathione-S-Trfase_C_sf"/>
</dbReference>
<gene>
    <name evidence="3" type="ORF">BGW36DRAFT_427474</name>
</gene>
<name>A0AAD4Q0Q6_9EURO</name>
<dbReference type="AlphaFoldDB" id="A0AAD4Q0Q6"/>
<feature type="domain" description="GST N-terminal" evidence="1">
    <location>
        <begin position="11"/>
        <end position="85"/>
    </location>
</feature>
<proteinExistence type="predicted"/>
<dbReference type="Pfam" id="PF13417">
    <property type="entry name" value="GST_N_3"/>
    <property type="match status" value="1"/>
</dbReference>
<feature type="domain" description="DUF7962" evidence="2">
    <location>
        <begin position="116"/>
        <end position="231"/>
    </location>
</feature>
<protein>
    <submittedName>
        <fullName evidence="3">Glutathione s-transferase-related protein-like protein</fullName>
    </submittedName>
</protein>
<organism evidence="3 4">
    <name type="scientific">Talaromyces proteolyticus</name>
    <dbReference type="NCBI Taxonomy" id="1131652"/>
    <lineage>
        <taxon>Eukaryota</taxon>
        <taxon>Fungi</taxon>
        <taxon>Dikarya</taxon>
        <taxon>Ascomycota</taxon>
        <taxon>Pezizomycotina</taxon>
        <taxon>Eurotiomycetes</taxon>
        <taxon>Eurotiomycetidae</taxon>
        <taxon>Eurotiales</taxon>
        <taxon>Trichocomaceae</taxon>
        <taxon>Talaromyces</taxon>
        <taxon>Talaromyces sect. Bacilispori</taxon>
    </lineage>
</organism>
<dbReference type="InterPro" id="IPR036249">
    <property type="entry name" value="Thioredoxin-like_sf"/>
</dbReference>
<evidence type="ECO:0000313" key="4">
    <source>
        <dbReference type="Proteomes" id="UP001201262"/>
    </source>
</evidence>
<evidence type="ECO:0000313" key="3">
    <source>
        <dbReference type="EMBL" id="KAH8697516.1"/>
    </source>
</evidence>
<sequence length="338" mass="38493">MVTTHPQIIVYTYPFSPWGTKIVTYLTLRHIPYAECHQPQHWPRPDIQSHFGLQYRRIPILAIGRDIYYDTLLILEKLEDLYPGKFSLSVHDPADKALTKLLEKWAELAVMKSVVSSLPPDAPLWKNETFLKDRIELWGSQFDHQSRFKKHPGALAEMRNHLALLEDLLSDGRQWLLNTHNISLADLHGGFLLFWLRDTCGALSTEFFSSSEYPCTWAFLDRYADAITSAKRNGHTPIVLDGEDAANVILHSDFSELEGSVLNDPTGLQKGQMVTVYRDDDLSSKHLHRDVGRLVSLTSREITIAVQERIVDVEIRVHCPRWQFVVEASGGDSTAIHG</sequence>